<dbReference type="PANTHER" id="PTHR47186:SF3">
    <property type="entry name" value="OS09G0267800 PROTEIN"/>
    <property type="match status" value="1"/>
</dbReference>
<evidence type="ECO:0000256" key="2">
    <source>
        <dbReference type="SAM" id="SignalP"/>
    </source>
</evidence>
<accession>A0A543G5Q7</accession>
<dbReference type="InterPro" id="IPR055353">
    <property type="entry name" value="DUF7619"/>
</dbReference>
<dbReference type="InterPro" id="IPR008969">
    <property type="entry name" value="CarboxyPept-like_regulatory"/>
</dbReference>
<reference evidence="5 6" key="1">
    <citation type="submission" date="2019-06" db="EMBL/GenBank/DDBJ databases">
        <title>Genomic Encyclopedia of Archaeal and Bacterial Type Strains, Phase II (KMG-II): from individual species to whole genera.</title>
        <authorList>
            <person name="Goeker M."/>
        </authorList>
    </citation>
    <scope>NUCLEOTIDE SEQUENCE [LARGE SCALE GENOMIC DNA]</scope>
    <source>
        <strain evidence="5 6">DSM 24789</strain>
    </source>
</reference>
<dbReference type="SUPFAM" id="SSF52058">
    <property type="entry name" value="L domain-like"/>
    <property type="match status" value="1"/>
</dbReference>
<dbReference type="Pfam" id="PF24595">
    <property type="entry name" value="DUF7619"/>
    <property type="match status" value="1"/>
</dbReference>
<dbReference type="Proteomes" id="UP000320773">
    <property type="component" value="Unassembled WGS sequence"/>
</dbReference>
<evidence type="ECO:0000256" key="1">
    <source>
        <dbReference type="ARBA" id="ARBA00022729"/>
    </source>
</evidence>
<protein>
    <submittedName>
        <fullName evidence="5">Putative secreted protein (Por secretion system target)</fullName>
    </submittedName>
</protein>
<evidence type="ECO:0000313" key="5">
    <source>
        <dbReference type="EMBL" id="TQM41395.1"/>
    </source>
</evidence>
<dbReference type="InterPro" id="IPR001611">
    <property type="entry name" value="Leu-rich_rpt"/>
</dbReference>
<feature type="domain" description="Secretion system C-terminal sorting" evidence="3">
    <location>
        <begin position="1141"/>
        <end position="1209"/>
    </location>
</feature>
<sequence>MKKIYTTLVLLCAVAFANGQVVSIPDINFKLKLLSANTTTNQIAKDLNGNWTVIDTNNDNLIQQSEANNVSSLDLRLSSIQNITGIKSFINLISIDLSNYHPEITSGQFDLFNFLTDYTQILDFGNMTHLENIVTEGSVNKININGCSNLKKFIVTDYSEGGYSLGVTIEYNITDLQNLEEINLINGGNIDFSQLTHLKKLFIISKPIVNLTNLSLLEEIYLSTGPNSNDFIYGPIEVSLTLPIVKTSLKRATIDVATISSLNFNDFINLEYLDLYASTNYQNPAPYGNLTNLSLTNCNKLKTLNISRSNLTIFNYNLPLLENLDCSKSKIKEIDLNNCPLLNTLNCSNSDLKLLKLANTSLENQITFLPNTKLNFICADSIQVPSLQYQVNLASLENQITVSADCNLAQSFITIDIADINFKNKLIALGVDTNNDLKIQKNEALSLTSLNLSNSEITDLTGIEYFTHLTSLDCSSNTISYLNLASLTELNHLNFSNNSCVFIDLSKLINLQTINASNNQLRQIYFNNNVSETSFDFSGNSKLHTIITDLNQFAYFTGLYPSAQISNIGNFVDEYLPYMMTYLSNALNTLTMQRNVIYGPSYFGGGDRHLQETRGLERYTNLESFSTNSMGGNHVYYGITPISCIESFIHLESLSVIQSPLLPINFQLFSNLKNLTLSTDIPNLETIDLNSNLKLEQVYLGVGNKIFLNNGINENLSFLENYNHTVINESGNVYLCVDDFQTTTFHAQYPSANINSYCSFTPGGNYNTISGNALYDNETNGCDTNDAPFEFLRVNMSDGTNSGSTFTNFEGDYAFFMNNGTFTLTPQLENPTYFNVSPATTQIAFANNNNNTASQDFCITPNGTHNDLEVVLAQVTPARPGFDAEYRLIYKNKGNQPLSGAVSVTFDDAKSDFVNASITPTSNTTGSLSWNYSNLLPFENRSIAFTLNVNTPTETPAVNNGDILAFNAQITPLTGDEVPADNVFVYNQTVVGSFDPNDIYCLEGGSLDPSMIGNYLHYNVRFENTGTAAAENIVVATTINPAEYDLSSLQVMNASHNVYTRLNGNLVEFIFENIQLAGSPSGGHGHVLFKMKSNPNVQTTGHVTSNANIFFDYNFPVATNDATTVFETLRTNDNDAITVQIYPNPTKDQLHIQSQEAIKKLEWYDIGGRILESISVDAKEVHQDLSQRASGIYFVKLKTEKGSKTLKIIKE</sequence>
<organism evidence="5 6">
    <name type="scientific">Flavobacterium branchiophilum</name>
    <dbReference type="NCBI Taxonomy" id="55197"/>
    <lineage>
        <taxon>Bacteria</taxon>
        <taxon>Pseudomonadati</taxon>
        <taxon>Bacteroidota</taxon>
        <taxon>Flavobacteriia</taxon>
        <taxon>Flavobacteriales</taxon>
        <taxon>Flavobacteriaceae</taxon>
        <taxon>Flavobacterium</taxon>
    </lineage>
</organism>
<name>A0A543G5Q7_9FLAO</name>
<dbReference type="PROSITE" id="PS51450">
    <property type="entry name" value="LRR"/>
    <property type="match status" value="1"/>
</dbReference>
<dbReference type="AlphaFoldDB" id="A0A543G5Q7"/>
<proteinExistence type="predicted"/>
<dbReference type="InterPro" id="IPR026444">
    <property type="entry name" value="Secre_tail"/>
</dbReference>
<gene>
    <name evidence="5" type="ORF">BC670_2353</name>
</gene>
<evidence type="ECO:0000259" key="4">
    <source>
        <dbReference type="Pfam" id="PF24595"/>
    </source>
</evidence>
<keyword evidence="1 2" id="KW-0732">Signal</keyword>
<feature type="domain" description="DUF7619" evidence="4">
    <location>
        <begin position="995"/>
        <end position="1124"/>
    </location>
</feature>
<dbReference type="RefSeq" id="WP_089080814.1">
    <property type="nucleotide sequence ID" value="NZ_VFPJ01000001.1"/>
</dbReference>
<comment type="caution">
    <text evidence="5">The sequence shown here is derived from an EMBL/GenBank/DDBJ whole genome shotgun (WGS) entry which is preliminary data.</text>
</comment>
<evidence type="ECO:0000313" key="6">
    <source>
        <dbReference type="Proteomes" id="UP000320773"/>
    </source>
</evidence>
<dbReference type="SUPFAM" id="SSF49464">
    <property type="entry name" value="Carboxypeptidase regulatory domain-like"/>
    <property type="match status" value="1"/>
</dbReference>
<dbReference type="NCBIfam" id="TIGR04183">
    <property type="entry name" value="Por_Secre_tail"/>
    <property type="match status" value="1"/>
</dbReference>
<evidence type="ECO:0000259" key="3">
    <source>
        <dbReference type="Pfam" id="PF18962"/>
    </source>
</evidence>
<dbReference type="Gene3D" id="3.80.10.10">
    <property type="entry name" value="Ribonuclease Inhibitor"/>
    <property type="match status" value="3"/>
</dbReference>
<dbReference type="PANTHER" id="PTHR47186">
    <property type="entry name" value="LEUCINE-RICH REPEAT-CONTAINING PROTEIN 57"/>
    <property type="match status" value="1"/>
</dbReference>
<dbReference type="InterPro" id="IPR032675">
    <property type="entry name" value="LRR_dom_sf"/>
</dbReference>
<feature type="chain" id="PRO_5021702995" evidence="2">
    <location>
        <begin position="18"/>
        <end position="1211"/>
    </location>
</feature>
<dbReference type="Pfam" id="PF18962">
    <property type="entry name" value="Por_Secre_tail"/>
    <property type="match status" value="1"/>
</dbReference>
<feature type="signal peptide" evidence="2">
    <location>
        <begin position="1"/>
        <end position="17"/>
    </location>
</feature>
<dbReference type="EMBL" id="VFPJ01000001">
    <property type="protein sequence ID" value="TQM41395.1"/>
    <property type="molecule type" value="Genomic_DNA"/>
</dbReference>